<evidence type="ECO:0000313" key="2">
    <source>
        <dbReference type="EMBL" id="KAK7486211.1"/>
    </source>
</evidence>
<name>A0ABD0KGP5_9CAEN</name>
<sequence length="95" mass="10389">MEFSRGLVNITTNTSPSDHGMKTTRFSPVTSINRRQNKAHQHGRNLPPDTSETNILIGLTSITSRHTTPEQPPCCDSPHGVSDSGFTQISPAFDQ</sequence>
<proteinExistence type="predicted"/>
<keyword evidence="3" id="KW-1185">Reference proteome</keyword>
<dbReference type="EMBL" id="JACVVK020000182">
    <property type="protein sequence ID" value="KAK7486211.1"/>
    <property type="molecule type" value="Genomic_DNA"/>
</dbReference>
<protein>
    <submittedName>
        <fullName evidence="2">Uncharacterized protein</fullName>
    </submittedName>
</protein>
<dbReference type="Proteomes" id="UP001519460">
    <property type="component" value="Unassembled WGS sequence"/>
</dbReference>
<feature type="region of interest" description="Disordered" evidence="1">
    <location>
        <begin position="63"/>
        <end position="95"/>
    </location>
</feature>
<gene>
    <name evidence="2" type="ORF">BaRGS_00022534</name>
</gene>
<feature type="region of interest" description="Disordered" evidence="1">
    <location>
        <begin position="1"/>
        <end position="27"/>
    </location>
</feature>
<feature type="compositionally biased region" description="Polar residues" evidence="1">
    <location>
        <begin position="84"/>
        <end position="95"/>
    </location>
</feature>
<reference evidence="2 3" key="1">
    <citation type="journal article" date="2023" name="Sci. Data">
        <title>Genome assembly of the Korean intertidal mud-creeper Batillaria attramentaria.</title>
        <authorList>
            <person name="Patra A.K."/>
            <person name="Ho P.T."/>
            <person name="Jun S."/>
            <person name="Lee S.J."/>
            <person name="Kim Y."/>
            <person name="Won Y.J."/>
        </authorList>
    </citation>
    <scope>NUCLEOTIDE SEQUENCE [LARGE SCALE GENOMIC DNA]</scope>
    <source>
        <strain evidence="2">Wonlab-2016</strain>
    </source>
</reference>
<evidence type="ECO:0000256" key="1">
    <source>
        <dbReference type="SAM" id="MobiDB-lite"/>
    </source>
</evidence>
<accession>A0ABD0KGP5</accession>
<comment type="caution">
    <text evidence="2">The sequence shown here is derived from an EMBL/GenBank/DDBJ whole genome shotgun (WGS) entry which is preliminary data.</text>
</comment>
<evidence type="ECO:0000313" key="3">
    <source>
        <dbReference type="Proteomes" id="UP001519460"/>
    </source>
</evidence>
<organism evidence="2 3">
    <name type="scientific">Batillaria attramentaria</name>
    <dbReference type="NCBI Taxonomy" id="370345"/>
    <lineage>
        <taxon>Eukaryota</taxon>
        <taxon>Metazoa</taxon>
        <taxon>Spiralia</taxon>
        <taxon>Lophotrochozoa</taxon>
        <taxon>Mollusca</taxon>
        <taxon>Gastropoda</taxon>
        <taxon>Caenogastropoda</taxon>
        <taxon>Sorbeoconcha</taxon>
        <taxon>Cerithioidea</taxon>
        <taxon>Batillariidae</taxon>
        <taxon>Batillaria</taxon>
    </lineage>
</organism>
<dbReference type="AlphaFoldDB" id="A0ABD0KGP5"/>